<dbReference type="RefSeq" id="WP_344470077.1">
    <property type="nucleotide sequence ID" value="NZ_BAAAQX010000001.1"/>
</dbReference>
<sequence>MDRNAGMAQHAIQRPRRIAILGCGGSGKTVLANRLGATLNLPVTHLDALYYDDTWQPTPPTQFADQQRSLVAGDAWIIDGNYASTLPIRLAAADTVIFLDLPAATCLWGIATRRWRYRGGQHSRTGVYDRITWNFIRYVYRYRTDMAPRVRTLIAEHAAHANVLVLRSRRAVDRWSTTLPTQQPNAPHTD</sequence>
<evidence type="ECO:0000313" key="1">
    <source>
        <dbReference type="EMBL" id="GAA2203893.1"/>
    </source>
</evidence>
<keyword evidence="2" id="KW-1185">Reference proteome</keyword>
<dbReference type="Gene3D" id="3.40.50.300">
    <property type="entry name" value="P-loop containing nucleotide triphosphate hydrolases"/>
    <property type="match status" value="1"/>
</dbReference>
<dbReference type="SUPFAM" id="SSF52540">
    <property type="entry name" value="P-loop containing nucleoside triphosphate hydrolases"/>
    <property type="match status" value="1"/>
</dbReference>
<comment type="caution">
    <text evidence="1">The sequence shown here is derived from an EMBL/GenBank/DDBJ whole genome shotgun (WGS) entry which is preliminary data.</text>
</comment>
<dbReference type="PANTHER" id="PTHR37816:SF3">
    <property type="entry name" value="MODULATES DNA TOPOLOGY"/>
    <property type="match status" value="1"/>
</dbReference>
<reference evidence="1 2" key="1">
    <citation type="journal article" date="2019" name="Int. J. Syst. Evol. Microbiol.">
        <title>The Global Catalogue of Microorganisms (GCM) 10K type strain sequencing project: providing services to taxonomists for standard genome sequencing and annotation.</title>
        <authorList>
            <consortium name="The Broad Institute Genomics Platform"/>
            <consortium name="The Broad Institute Genome Sequencing Center for Infectious Disease"/>
            <person name="Wu L."/>
            <person name="Ma J."/>
        </authorList>
    </citation>
    <scope>NUCLEOTIDE SEQUENCE [LARGE SCALE GENOMIC DNA]</scope>
    <source>
        <strain evidence="1 2">JCM 16114</strain>
    </source>
</reference>
<dbReference type="EMBL" id="BAAAQX010000001">
    <property type="protein sequence ID" value="GAA2203893.1"/>
    <property type="molecule type" value="Genomic_DNA"/>
</dbReference>
<name>A0ABN3C3N8_9ACTN</name>
<protein>
    <submittedName>
        <fullName evidence="1">DNA topology modulation protein</fullName>
    </submittedName>
</protein>
<accession>A0ABN3C3N8</accession>
<dbReference type="PANTHER" id="PTHR37816">
    <property type="entry name" value="YALI0E33011P"/>
    <property type="match status" value="1"/>
</dbReference>
<dbReference type="InterPro" id="IPR052922">
    <property type="entry name" value="Cytidylate_Kinase-2"/>
</dbReference>
<dbReference type="InterPro" id="IPR027417">
    <property type="entry name" value="P-loop_NTPase"/>
</dbReference>
<organism evidence="1 2">
    <name type="scientific">Nonomuraea monospora</name>
    <dbReference type="NCBI Taxonomy" id="568818"/>
    <lineage>
        <taxon>Bacteria</taxon>
        <taxon>Bacillati</taxon>
        <taxon>Actinomycetota</taxon>
        <taxon>Actinomycetes</taxon>
        <taxon>Streptosporangiales</taxon>
        <taxon>Streptosporangiaceae</taxon>
        <taxon>Nonomuraea</taxon>
    </lineage>
</organism>
<proteinExistence type="predicted"/>
<evidence type="ECO:0000313" key="2">
    <source>
        <dbReference type="Proteomes" id="UP001499843"/>
    </source>
</evidence>
<dbReference type="Proteomes" id="UP001499843">
    <property type="component" value="Unassembled WGS sequence"/>
</dbReference>
<gene>
    <name evidence="1" type="ORF">GCM10009850_000690</name>
</gene>